<evidence type="ECO:0000313" key="4">
    <source>
        <dbReference type="Proteomes" id="UP000597989"/>
    </source>
</evidence>
<reference evidence="2" key="4">
    <citation type="submission" date="2023-12" db="EMBL/GenBank/DDBJ databases">
        <authorList>
            <person name="Sun Q."/>
            <person name="Inoue M."/>
        </authorList>
    </citation>
    <scope>NUCLEOTIDE SEQUENCE</scope>
    <source>
        <strain evidence="2">JCM 10664</strain>
    </source>
</reference>
<accession>A0A917NG18</accession>
<evidence type="ECO:0000313" key="5">
    <source>
        <dbReference type="Proteomes" id="UP001500220"/>
    </source>
</evidence>
<organism evidence="3 4">
    <name type="scientific">Saccharopolyspora thermophila</name>
    <dbReference type="NCBI Taxonomy" id="89367"/>
    <lineage>
        <taxon>Bacteria</taxon>
        <taxon>Bacillati</taxon>
        <taxon>Actinomycetota</taxon>
        <taxon>Actinomycetes</taxon>
        <taxon>Pseudonocardiales</taxon>
        <taxon>Pseudonocardiaceae</taxon>
        <taxon>Saccharopolyspora</taxon>
    </lineage>
</organism>
<protein>
    <submittedName>
        <fullName evidence="3">Uncharacterized protein</fullName>
    </submittedName>
</protein>
<reference evidence="2 5" key="2">
    <citation type="journal article" date="2019" name="Int. J. Syst. Evol. Microbiol.">
        <title>The Global Catalogue of Microorganisms (GCM) 10K type strain sequencing project: providing services to taxonomists for standard genome sequencing and annotation.</title>
        <authorList>
            <consortium name="The Broad Institute Genomics Platform"/>
            <consortium name="The Broad Institute Genome Sequencing Center for Infectious Disease"/>
            <person name="Wu L."/>
            <person name="Ma J."/>
        </authorList>
    </citation>
    <scope>NUCLEOTIDE SEQUENCE [LARGE SCALE GENOMIC DNA]</scope>
    <source>
        <strain evidence="2 5">JCM 10664</strain>
    </source>
</reference>
<dbReference type="EMBL" id="BAAAHC010000009">
    <property type="protein sequence ID" value="GAA0522960.1"/>
    <property type="molecule type" value="Genomic_DNA"/>
</dbReference>
<proteinExistence type="predicted"/>
<gene>
    <name evidence="2" type="ORF">GCM10009545_26430</name>
    <name evidence="3" type="ORF">GCM10011581_38710</name>
</gene>
<reference evidence="3 4" key="1">
    <citation type="journal article" date="2014" name="Int. J. Syst. Evol. Microbiol.">
        <title>Complete genome sequence of Corynebacterium casei LMG S-19264T (=DSM 44701T), isolated from a smear-ripened cheese.</title>
        <authorList>
            <consortium name="US DOE Joint Genome Institute (JGI-PGF)"/>
            <person name="Walter F."/>
            <person name="Albersmeier A."/>
            <person name="Kalinowski J."/>
            <person name="Ruckert C."/>
        </authorList>
    </citation>
    <scope>NUCLEOTIDE SEQUENCE [LARGE SCALE GENOMIC DNA]</scope>
    <source>
        <strain evidence="3 4">CGMCC 4.7206</strain>
    </source>
</reference>
<dbReference type="Proteomes" id="UP001500220">
    <property type="component" value="Unassembled WGS sequence"/>
</dbReference>
<evidence type="ECO:0000313" key="2">
    <source>
        <dbReference type="EMBL" id="GAA0522960.1"/>
    </source>
</evidence>
<comment type="caution">
    <text evidence="3">The sequence shown here is derived from an EMBL/GenBank/DDBJ whole genome shotgun (WGS) entry which is preliminary data.</text>
</comment>
<reference evidence="3" key="3">
    <citation type="submission" date="2020-09" db="EMBL/GenBank/DDBJ databases">
        <authorList>
            <person name="Sun Q."/>
            <person name="Zhou Y."/>
        </authorList>
    </citation>
    <scope>NUCLEOTIDE SEQUENCE</scope>
    <source>
        <strain evidence="3">CGMCC 4.7206</strain>
    </source>
</reference>
<feature type="compositionally biased region" description="Polar residues" evidence="1">
    <location>
        <begin position="51"/>
        <end position="67"/>
    </location>
</feature>
<keyword evidence="5" id="KW-1185">Reference proteome</keyword>
<evidence type="ECO:0000256" key="1">
    <source>
        <dbReference type="SAM" id="MobiDB-lite"/>
    </source>
</evidence>
<sequence>MLPSGAEPKPIRPGSSDVMLTGNLTQLLAGAGRGLMVMSSVVPMPKAPTASAGSTSGMATDLPQITRTDSLQAPTIFARAG</sequence>
<name>A0A917NG18_9PSEU</name>
<evidence type="ECO:0000313" key="3">
    <source>
        <dbReference type="EMBL" id="GGI97810.1"/>
    </source>
</evidence>
<dbReference type="Proteomes" id="UP000597989">
    <property type="component" value="Unassembled WGS sequence"/>
</dbReference>
<dbReference type="AlphaFoldDB" id="A0A917NG18"/>
<dbReference type="EMBL" id="BMMT01000015">
    <property type="protein sequence ID" value="GGI97810.1"/>
    <property type="molecule type" value="Genomic_DNA"/>
</dbReference>
<feature type="region of interest" description="Disordered" evidence="1">
    <location>
        <begin position="48"/>
        <end position="67"/>
    </location>
</feature>